<protein>
    <submittedName>
        <fullName evidence="1">Uncharacterized protein</fullName>
    </submittedName>
</protein>
<accession>A0A976SW19</accession>
<evidence type="ECO:0000313" key="1">
    <source>
        <dbReference type="EMBL" id="UVD42156.1"/>
    </source>
</evidence>
<dbReference type="EMBL" id="OP171943">
    <property type="protein sequence ID" value="UVD42315.1"/>
    <property type="molecule type" value="Genomic_DNA"/>
</dbReference>
<sequence length="127" mass="13873">MRSLEREQPQKLENVMRLAIVGFGLAMLSGAALAEVSAPAIVTPEKVRPIECRVSVTFAKEGTVTAVLRNQDFDSVVVDSGTWGFMVEPEPGKDGIQMIVSRSTFNANVIIFDENRDEVGRGRGICF</sequence>
<name>A0A976SW19_9CAUD</name>
<dbReference type="EMBL" id="OP171943">
    <property type="protein sequence ID" value="UVD42156.1"/>
    <property type="molecule type" value="Genomic_DNA"/>
</dbReference>
<keyword evidence="2" id="KW-1185">Reference proteome</keyword>
<evidence type="ECO:0000313" key="2">
    <source>
        <dbReference type="Proteomes" id="UP001058456"/>
    </source>
</evidence>
<dbReference type="Proteomes" id="UP001058456">
    <property type="component" value="Segment"/>
</dbReference>
<reference evidence="1 2" key="1">
    <citation type="submission" date="2022-08" db="EMBL/GenBank/DDBJ databases">
        <title>Potential of phage cocktail in the treatment of multidrug-resistant Klebsiella pneumoniae pulmonary infection in mice.</title>
        <authorList>
            <person name="Gou Z."/>
            <person name="Lu S."/>
            <person name="Sun F."/>
            <person name="Xia P."/>
        </authorList>
    </citation>
    <scope>NUCLEOTIDE SEQUENCE [LARGE SCALE GENOMIC DNA]</scope>
</reference>
<organism evidence="1 2">
    <name type="scientific">Klebsiella phage GZ8</name>
    <dbReference type="NCBI Taxonomy" id="2972533"/>
    <lineage>
        <taxon>Viruses</taxon>
        <taxon>Duplodnaviria</taxon>
        <taxon>Heunggongvirae</taxon>
        <taxon>Uroviricota</taxon>
        <taxon>Caudoviricetes</taxon>
        <taxon>Demerecviridae</taxon>
        <taxon>Sugarlandvirus</taxon>
        <taxon>Sugarlandvirus GZ8</taxon>
    </lineage>
</organism>
<proteinExistence type="predicted"/>